<feature type="transmembrane region" description="Helical" evidence="6">
    <location>
        <begin position="150"/>
        <end position="171"/>
    </location>
</feature>
<dbReference type="Proteomes" id="UP001218423">
    <property type="component" value="Chromosome"/>
</dbReference>
<gene>
    <name evidence="9" type="ORF">P5S46_12020</name>
</gene>
<evidence type="ECO:0000313" key="9">
    <source>
        <dbReference type="EMBL" id="WFF96400.1"/>
    </source>
</evidence>
<organism evidence="9 10">
    <name type="scientific">Aeromonas caviae</name>
    <name type="common">Aeromonas punctata</name>
    <dbReference type="NCBI Taxonomy" id="648"/>
    <lineage>
        <taxon>Bacteria</taxon>
        <taxon>Pseudomonadati</taxon>
        <taxon>Pseudomonadota</taxon>
        <taxon>Gammaproteobacteria</taxon>
        <taxon>Aeromonadales</taxon>
        <taxon>Aeromonadaceae</taxon>
        <taxon>Aeromonas</taxon>
    </lineage>
</organism>
<evidence type="ECO:0000259" key="8">
    <source>
        <dbReference type="Pfam" id="PF13726"/>
    </source>
</evidence>
<feature type="transmembrane region" description="Helical" evidence="6">
    <location>
        <begin position="422"/>
        <end position="439"/>
    </location>
</feature>
<comment type="subcellular location">
    <subcellularLocation>
        <location evidence="1">Cell membrane</location>
        <topology evidence="1">Multi-pass membrane protein</topology>
    </subcellularLocation>
</comment>
<dbReference type="Pfam" id="PF13726">
    <property type="entry name" value="Na_H_antiport_2"/>
    <property type="match status" value="1"/>
</dbReference>
<reference evidence="9" key="1">
    <citation type="submission" date="2023-03" db="EMBL/GenBank/DDBJ databases">
        <title>Aeromonas caviae strain AC1520.</title>
        <authorList>
            <person name="Xie T."/>
            <person name="Zhang Q."/>
            <person name="Deng J."/>
            <person name="Li X."/>
        </authorList>
    </citation>
    <scope>NUCLEOTIDE SEQUENCE</scope>
    <source>
        <strain evidence="9">AC1520</strain>
    </source>
</reference>
<keyword evidence="3 6" id="KW-0812">Transmembrane</keyword>
<dbReference type="PANTHER" id="PTHR37821">
    <property type="entry name" value="AMINO ACID TRANSPORTER YUIF-RELATED"/>
    <property type="match status" value="1"/>
</dbReference>
<dbReference type="GO" id="GO:0005886">
    <property type="term" value="C:plasma membrane"/>
    <property type="evidence" value="ECO:0007669"/>
    <property type="project" value="UniProtKB-SubCell"/>
</dbReference>
<dbReference type="EMBL" id="CP120942">
    <property type="protein sequence ID" value="WFF96400.1"/>
    <property type="molecule type" value="Genomic_DNA"/>
</dbReference>
<dbReference type="InterPro" id="IPR052576">
    <property type="entry name" value="AA_Transporter-Related"/>
</dbReference>
<feature type="transmembrane region" description="Helical" evidence="6">
    <location>
        <begin position="97"/>
        <end position="113"/>
    </location>
</feature>
<evidence type="ECO:0000256" key="2">
    <source>
        <dbReference type="ARBA" id="ARBA00022475"/>
    </source>
</evidence>
<evidence type="ECO:0000256" key="1">
    <source>
        <dbReference type="ARBA" id="ARBA00004651"/>
    </source>
</evidence>
<keyword evidence="2" id="KW-1003">Cell membrane</keyword>
<feature type="transmembrane region" description="Helical" evidence="6">
    <location>
        <begin position="119"/>
        <end position="138"/>
    </location>
</feature>
<evidence type="ECO:0000256" key="3">
    <source>
        <dbReference type="ARBA" id="ARBA00022692"/>
    </source>
</evidence>
<dbReference type="AlphaFoldDB" id="A0AAJ5Z4D6"/>
<accession>A0AAJ5Z4D6</accession>
<feature type="transmembrane region" description="Helical" evidence="6">
    <location>
        <begin position="362"/>
        <end position="387"/>
    </location>
</feature>
<feature type="transmembrane region" description="Helical" evidence="6">
    <location>
        <begin position="330"/>
        <end position="350"/>
    </location>
</feature>
<dbReference type="Pfam" id="PF03553">
    <property type="entry name" value="Na_H_antiporter"/>
    <property type="match status" value="1"/>
</dbReference>
<feature type="domain" description="Putative Na+/H+ antiporter N-terminal" evidence="8">
    <location>
        <begin position="2"/>
        <end position="87"/>
    </location>
</feature>
<protein>
    <submittedName>
        <fullName evidence="9">Na+/H+ antiporter family protein</fullName>
    </submittedName>
</protein>
<evidence type="ECO:0000256" key="6">
    <source>
        <dbReference type="SAM" id="Phobius"/>
    </source>
</evidence>
<dbReference type="RefSeq" id="WP_277855993.1">
    <property type="nucleotide sequence ID" value="NZ_CP120942.1"/>
</dbReference>
<feature type="transmembrane region" description="Helical" evidence="6">
    <location>
        <begin position="259"/>
        <end position="277"/>
    </location>
</feature>
<sequence length="440" mass="46250">MNPVVIAVALMLVLSLLRINVVVSLAIGAIVGGLLGGLSLEQTLSTFTGGLGGGAEIALSYAMLGAFAVAISRSGITDLLARKVINQLGKDASSTRILWVKSLLLTSVLAVSISSQNLIPVHIAFIPILIPPLLHVMAQMQIDRRQVACVITFGLTATYMLLPVGFGGIFLNNILAKNLVDNGVPVEFSQLPLAMAIPVFGMFLGLLIAVFFSYRKPRQYDLEKILAAEPETVELNLNHIWVALLAIAVALGLQLMTNSIVLGALAGFIIFTCGGVIKFRESQDAFTQGVRMMSLIGFIMISAAGFAAVMKETHGVESLVQSVSSMMAGHKGLAAFLMLLVGLLITMGIGSSFSTVPIIATIYVPLCIHLGFSPMATIALVGTAGALGDAGSPASDSTLGPTSGLNADGQHDHIWDSVVPTFIHYNIPLIIFGWVAAMVL</sequence>
<dbReference type="InterPro" id="IPR018461">
    <property type="entry name" value="Na/H_Antiport_NhaC-like_C"/>
</dbReference>
<evidence type="ECO:0000256" key="5">
    <source>
        <dbReference type="ARBA" id="ARBA00023136"/>
    </source>
</evidence>
<feature type="transmembrane region" description="Helical" evidence="6">
    <location>
        <begin position="289"/>
        <end position="310"/>
    </location>
</feature>
<dbReference type="InterPro" id="IPR032813">
    <property type="entry name" value="Na_H_antiport_N"/>
</dbReference>
<proteinExistence type="predicted"/>
<evidence type="ECO:0000313" key="10">
    <source>
        <dbReference type="Proteomes" id="UP001218423"/>
    </source>
</evidence>
<feature type="transmembrane region" description="Helical" evidence="6">
    <location>
        <begin position="191"/>
        <end position="214"/>
    </location>
</feature>
<feature type="transmembrane region" description="Helical" evidence="6">
    <location>
        <begin position="52"/>
        <end position="76"/>
    </location>
</feature>
<evidence type="ECO:0000256" key="4">
    <source>
        <dbReference type="ARBA" id="ARBA00022989"/>
    </source>
</evidence>
<keyword evidence="4 6" id="KW-1133">Transmembrane helix</keyword>
<keyword evidence="5 6" id="KW-0472">Membrane</keyword>
<feature type="transmembrane region" description="Helical" evidence="6">
    <location>
        <begin position="235"/>
        <end position="253"/>
    </location>
</feature>
<feature type="domain" description="Na+/H+ antiporter NhaC-like C-terminal" evidence="7">
    <location>
        <begin position="150"/>
        <end position="434"/>
    </location>
</feature>
<evidence type="ECO:0000259" key="7">
    <source>
        <dbReference type="Pfam" id="PF03553"/>
    </source>
</evidence>
<name>A0AAJ5Z4D6_AERCA</name>
<dbReference type="PANTHER" id="PTHR37821:SF1">
    <property type="entry name" value="AMINO ACID TRANSPORTER YUIF-RELATED"/>
    <property type="match status" value="1"/>
</dbReference>